<evidence type="ECO:0000259" key="7">
    <source>
        <dbReference type="PROSITE" id="PS50222"/>
    </source>
</evidence>
<dbReference type="InterPro" id="IPR029052">
    <property type="entry name" value="Metallo-depent_PP-like"/>
</dbReference>
<dbReference type="InterPro" id="IPR011992">
    <property type="entry name" value="EF-hand-dom_pair"/>
</dbReference>
<feature type="domain" description="EF-hand" evidence="7">
    <location>
        <begin position="721"/>
        <end position="756"/>
    </location>
</feature>
<dbReference type="InterPro" id="IPR051134">
    <property type="entry name" value="PPP_phosphatase"/>
</dbReference>
<dbReference type="AlphaFoldDB" id="A0A7S4QPF2"/>
<comment type="cofactor">
    <cofactor evidence="1">
        <name>Mn(2+)</name>
        <dbReference type="ChEBI" id="CHEBI:29035"/>
    </cofactor>
</comment>
<name>A0A7S4QPF2_9DINO</name>
<dbReference type="Pfam" id="PF00149">
    <property type="entry name" value="Metallophos"/>
    <property type="match status" value="1"/>
</dbReference>
<evidence type="ECO:0000256" key="2">
    <source>
        <dbReference type="ARBA" id="ARBA00008294"/>
    </source>
</evidence>
<dbReference type="InterPro" id="IPR004843">
    <property type="entry name" value="Calcineurin-like_PHP"/>
</dbReference>
<proteinExistence type="inferred from homology"/>
<keyword evidence="6" id="KW-0378">Hydrolase</keyword>
<gene>
    <name evidence="8" type="ORF">AMON00008_LOCUS22485</name>
</gene>
<comment type="similarity">
    <text evidence="2 6">Belongs to the PPP phosphatase family.</text>
</comment>
<dbReference type="EC" id="3.1.3.16" evidence="6"/>
<reference evidence="8" key="1">
    <citation type="submission" date="2021-01" db="EMBL/GenBank/DDBJ databases">
        <authorList>
            <person name="Corre E."/>
            <person name="Pelletier E."/>
            <person name="Niang G."/>
            <person name="Scheremetjew M."/>
            <person name="Finn R."/>
            <person name="Kale V."/>
            <person name="Holt S."/>
            <person name="Cochrane G."/>
            <person name="Meng A."/>
            <person name="Brown T."/>
            <person name="Cohen L."/>
        </authorList>
    </citation>
    <scope>NUCLEOTIDE SEQUENCE</scope>
    <source>
        <strain evidence="8">CCMP3105</strain>
    </source>
</reference>
<evidence type="ECO:0000313" key="8">
    <source>
        <dbReference type="EMBL" id="CAE4587530.1"/>
    </source>
</evidence>
<keyword evidence="4" id="KW-0106">Calcium</keyword>
<comment type="catalytic activity">
    <reaction evidence="6">
        <text>O-phospho-L-threonyl-[protein] + H2O = L-threonyl-[protein] + phosphate</text>
        <dbReference type="Rhea" id="RHEA:47004"/>
        <dbReference type="Rhea" id="RHEA-COMP:11060"/>
        <dbReference type="Rhea" id="RHEA-COMP:11605"/>
        <dbReference type="ChEBI" id="CHEBI:15377"/>
        <dbReference type="ChEBI" id="CHEBI:30013"/>
        <dbReference type="ChEBI" id="CHEBI:43474"/>
        <dbReference type="ChEBI" id="CHEBI:61977"/>
        <dbReference type="EC" id="3.1.3.16"/>
    </reaction>
</comment>
<dbReference type="Gene3D" id="3.60.21.10">
    <property type="match status" value="1"/>
</dbReference>
<accession>A0A7S4QPF2</accession>
<dbReference type="PROSITE" id="PS00018">
    <property type="entry name" value="EF_HAND_1"/>
    <property type="match status" value="1"/>
</dbReference>
<sequence length="863" mass="95584">MLRSLLPQPSAARLCVRHRPGLQGPAARLCAQAAAPWAPDPAVQEQWASIHAFFESTHFGSVQYARGEELEDLLRQRFRVEKPSRQADLELRPLDAQVDPNKRVDPVDLMYRWARNSEDTTIPQDALLELLASAHELLLEEVGPLLDLRVPERGKDPKLVIVGDTHGQLLDVLHIFHTQGPPSEACMYLFNGDVADRGPQAVEIMILILAFKLRFPRHVHFLRGNHENREINERPKDLGGGFLEECLEKYGEQVYTMFEGIFRRLPLFAVVQDEIFVVHGGLFRTPNVTLDTLRRLSNWQQHYPMFNGRHDTPVSSWSADQAILFDAQWGDPHPMQGMRPSRRGPGVMDFGRDVTEDFLERNGLSLCIRSHECPRSGRGFAFAHGQRVLTVFSASNYCGVMGNRGAVAVLRPRASAVLAVTASEEPRLFAGVSLQVIEHDISVESPESGSDVFRQASVARRVARECHLLQPALSILLFNREVLRARCQEADPDSTGNVAKAFLLRELAAICGNIDWERVLGDCLCLGPDIAYSSFLDAIRVRWLYSTAEQAARLADVMLNGELPFQDLSSLFGINKVPDEGGERCAVTGLRRAAKLISPDITQWQLEDLVSVLGGTAGERPEDFVGRLLLFAPAMPEPQEAWMRGVPSRLGRLLRRWADTPDGFSACCRFYSAHAGDAYGVLSNEAVAKAFEDVLVSAAPADLDGLVELFAGGSAGVERRVDASRLGALVQAIDTNCTGTVSFLEFARALAPAWEPATDWPPVLLEMVAVHTQRNTGVEEFVFSYRGALLRGCRFVDTHGSGLLEPEVFVEVADALAQVVGRPLTPRQVERLRAVLGRRLVPYALALSRFERVLDKQTDAVVA</sequence>
<dbReference type="InterPro" id="IPR002048">
    <property type="entry name" value="EF_hand_dom"/>
</dbReference>
<dbReference type="GO" id="GO:0004722">
    <property type="term" value="F:protein serine/threonine phosphatase activity"/>
    <property type="evidence" value="ECO:0007669"/>
    <property type="project" value="UniProtKB-EC"/>
</dbReference>
<keyword evidence="5" id="KW-0464">Manganese</keyword>
<dbReference type="PROSITE" id="PS50222">
    <property type="entry name" value="EF_HAND_2"/>
    <property type="match status" value="1"/>
</dbReference>
<dbReference type="PROSITE" id="PS00125">
    <property type="entry name" value="SER_THR_PHOSPHATASE"/>
    <property type="match status" value="1"/>
</dbReference>
<evidence type="ECO:0000256" key="4">
    <source>
        <dbReference type="ARBA" id="ARBA00022837"/>
    </source>
</evidence>
<dbReference type="SUPFAM" id="SSF56300">
    <property type="entry name" value="Metallo-dependent phosphatases"/>
    <property type="match status" value="1"/>
</dbReference>
<evidence type="ECO:0000256" key="5">
    <source>
        <dbReference type="ARBA" id="ARBA00023211"/>
    </source>
</evidence>
<protein>
    <recommendedName>
        <fullName evidence="6">Serine/threonine-protein phosphatase</fullName>
        <ecNumber evidence="6">3.1.3.16</ecNumber>
    </recommendedName>
</protein>
<evidence type="ECO:0000256" key="3">
    <source>
        <dbReference type="ARBA" id="ARBA00022723"/>
    </source>
</evidence>
<dbReference type="GO" id="GO:0005509">
    <property type="term" value="F:calcium ion binding"/>
    <property type="evidence" value="ECO:0007669"/>
    <property type="project" value="InterPro"/>
</dbReference>
<keyword evidence="3" id="KW-0479">Metal-binding</keyword>
<dbReference type="PANTHER" id="PTHR45668">
    <property type="entry name" value="SERINE/THREONINE-PROTEIN PHOSPHATASE 5-RELATED"/>
    <property type="match status" value="1"/>
</dbReference>
<dbReference type="PRINTS" id="PR00114">
    <property type="entry name" value="STPHPHTASE"/>
</dbReference>
<dbReference type="InterPro" id="IPR018247">
    <property type="entry name" value="EF_Hand_1_Ca_BS"/>
</dbReference>
<evidence type="ECO:0000256" key="6">
    <source>
        <dbReference type="RuleBase" id="RU004273"/>
    </source>
</evidence>
<dbReference type="SMART" id="SM00156">
    <property type="entry name" value="PP2Ac"/>
    <property type="match status" value="1"/>
</dbReference>
<organism evidence="8">
    <name type="scientific">Alexandrium monilatum</name>
    <dbReference type="NCBI Taxonomy" id="311494"/>
    <lineage>
        <taxon>Eukaryota</taxon>
        <taxon>Sar</taxon>
        <taxon>Alveolata</taxon>
        <taxon>Dinophyceae</taxon>
        <taxon>Gonyaulacales</taxon>
        <taxon>Pyrocystaceae</taxon>
        <taxon>Alexandrium</taxon>
    </lineage>
</organism>
<dbReference type="SUPFAM" id="SSF47473">
    <property type="entry name" value="EF-hand"/>
    <property type="match status" value="1"/>
</dbReference>
<dbReference type="InterPro" id="IPR006186">
    <property type="entry name" value="Ser/Thr-sp_prot-phosphatase"/>
</dbReference>
<evidence type="ECO:0000256" key="1">
    <source>
        <dbReference type="ARBA" id="ARBA00001936"/>
    </source>
</evidence>
<dbReference type="EMBL" id="HBNR01032769">
    <property type="protein sequence ID" value="CAE4587530.1"/>
    <property type="molecule type" value="Transcribed_RNA"/>
</dbReference>
<dbReference type="PANTHER" id="PTHR45668:SF5">
    <property type="entry name" value="SERINE_THREONINE-PROTEIN PHOSPHATASE 5"/>
    <property type="match status" value="1"/>
</dbReference>